<keyword evidence="3" id="KW-0560">Oxidoreductase</keyword>
<dbReference type="PROSITE" id="PS00913">
    <property type="entry name" value="ADH_IRON_1"/>
    <property type="match status" value="1"/>
</dbReference>
<feature type="binding site" evidence="9">
    <location>
        <position position="263"/>
    </location>
    <ligand>
        <name>glycerol</name>
        <dbReference type="ChEBI" id="CHEBI:17754"/>
    </ligand>
</feature>
<dbReference type="Gene3D" id="3.40.50.1970">
    <property type="match status" value="1"/>
</dbReference>
<keyword evidence="2 9" id="KW-0479">Metal-binding</keyword>
<evidence type="ECO:0000256" key="5">
    <source>
        <dbReference type="ARBA" id="ARBA00037918"/>
    </source>
</evidence>
<gene>
    <name evidence="13" type="ORF">FYJ37_11600</name>
</gene>
<evidence type="ECO:0000256" key="10">
    <source>
        <dbReference type="PIRSR" id="PIRSR000112-2"/>
    </source>
</evidence>
<evidence type="ECO:0000313" key="13">
    <source>
        <dbReference type="EMBL" id="MSS40978.1"/>
    </source>
</evidence>
<comment type="pathway">
    <text evidence="5">Polyol metabolism; glycerol fermentation; glycerone phosphate from glycerol (oxidative route): step 1/2.</text>
</comment>
<dbReference type="Proteomes" id="UP000462363">
    <property type="component" value="Unassembled WGS sequence"/>
</dbReference>
<feature type="domain" description="Alcohol dehydrogenase iron-type/glycerol dehydrogenase GldA" evidence="12">
    <location>
        <begin position="12"/>
        <end position="157"/>
    </location>
</feature>
<dbReference type="PANTHER" id="PTHR43616">
    <property type="entry name" value="GLYCEROL DEHYDROGENASE"/>
    <property type="match status" value="1"/>
</dbReference>
<name>A0A844F490_CLOSV</name>
<dbReference type="CDD" id="cd08170">
    <property type="entry name" value="GlyDH"/>
    <property type="match status" value="1"/>
</dbReference>
<dbReference type="RefSeq" id="WP_009248265.1">
    <property type="nucleotide sequence ID" value="NZ_AP024846.1"/>
</dbReference>
<comment type="cofactor">
    <cofactor evidence="9">
        <name>Zn(2+)</name>
        <dbReference type="ChEBI" id="CHEBI:29105"/>
    </cofactor>
    <text evidence="9">Binds 1 zinc ion per subunit.</text>
</comment>
<dbReference type="PANTHER" id="PTHR43616:SF5">
    <property type="entry name" value="GLYCEROL DEHYDROGENASE 1"/>
    <property type="match status" value="1"/>
</dbReference>
<dbReference type="InterPro" id="IPR018211">
    <property type="entry name" value="ADH_Fe_CS"/>
</dbReference>
<evidence type="ECO:0000256" key="2">
    <source>
        <dbReference type="ARBA" id="ARBA00022723"/>
    </source>
</evidence>
<evidence type="ECO:0000256" key="9">
    <source>
        <dbReference type="PIRSR" id="PIRSR000112-1"/>
    </source>
</evidence>
<dbReference type="SUPFAM" id="SSF56796">
    <property type="entry name" value="Dehydroquinate synthase-like"/>
    <property type="match status" value="1"/>
</dbReference>
<evidence type="ECO:0000256" key="8">
    <source>
        <dbReference type="ARBA" id="ARBA00049006"/>
    </source>
</evidence>
<evidence type="ECO:0000256" key="6">
    <source>
        <dbReference type="ARBA" id="ARBA00039147"/>
    </source>
</evidence>
<evidence type="ECO:0000256" key="3">
    <source>
        <dbReference type="ARBA" id="ARBA00023002"/>
    </source>
</evidence>
<comment type="similarity">
    <text evidence="1">Belongs to the iron-containing alcohol dehydrogenase family.</text>
</comment>
<comment type="caution">
    <text evidence="13">The sequence shown here is derived from an EMBL/GenBank/DDBJ whole genome shotgun (WGS) entry which is preliminary data.</text>
</comment>
<dbReference type="Gene3D" id="1.20.1090.10">
    <property type="entry name" value="Dehydroquinate synthase-like - alpha domain"/>
    <property type="match status" value="1"/>
</dbReference>
<dbReference type="InterPro" id="IPR016205">
    <property type="entry name" value="Glycerol_DH"/>
</dbReference>
<feature type="binding site" evidence="9">
    <location>
        <position position="280"/>
    </location>
    <ligand>
        <name>glycerol</name>
        <dbReference type="ChEBI" id="CHEBI:17754"/>
    </ligand>
</feature>
<dbReference type="InterPro" id="IPR001670">
    <property type="entry name" value="ADH_Fe/GldA"/>
</dbReference>
<proteinExistence type="inferred from homology"/>
<dbReference type="GO" id="GO:0008888">
    <property type="term" value="F:glycerol dehydrogenase (NAD+) activity"/>
    <property type="evidence" value="ECO:0007669"/>
    <property type="project" value="UniProtKB-EC"/>
</dbReference>
<dbReference type="GO" id="GO:0005829">
    <property type="term" value="C:cytosol"/>
    <property type="evidence" value="ECO:0007669"/>
    <property type="project" value="TreeGrafter"/>
</dbReference>
<evidence type="ECO:0000256" key="7">
    <source>
        <dbReference type="ARBA" id="ARBA00040132"/>
    </source>
</evidence>
<feature type="binding site" evidence="11">
    <location>
        <begin position="120"/>
        <end position="123"/>
    </location>
    <ligand>
        <name>NAD(+)</name>
        <dbReference type="ChEBI" id="CHEBI:57540"/>
    </ligand>
</feature>
<feature type="binding site" evidence="10">
    <location>
        <position position="125"/>
    </location>
    <ligand>
        <name>glycerol</name>
        <dbReference type="ChEBI" id="CHEBI:17754"/>
    </ligand>
</feature>
<comment type="catalytic activity">
    <reaction evidence="8">
        <text>glycerol + NAD(+) = dihydroxyacetone + NADH + H(+)</text>
        <dbReference type="Rhea" id="RHEA:13769"/>
        <dbReference type="ChEBI" id="CHEBI:15378"/>
        <dbReference type="ChEBI" id="CHEBI:16016"/>
        <dbReference type="ChEBI" id="CHEBI:17754"/>
        <dbReference type="ChEBI" id="CHEBI:57540"/>
        <dbReference type="ChEBI" id="CHEBI:57945"/>
        <dbReference type="EC" id="1.1.1.6"/>
    </reaction>
</comment>
<accession>A0A844F490</accession>
<evidence type="ECO:0000256" key="4">
    <source>
        <dbReference type="ARBA" id="ARBA00023027"/>
    </source>
</evidence>
<feature type="binding site" evidence="9">
    <location>
        <position position="175"/>
    </location>
    <ligand>
        <name>glycerol</name>
        <dbReference type="ChEBI" id="CHEBI:17754"/>
    </ligand>
</feature>
<reference evidence="13 14" key="1">
    <citation type="submission" date="2019-08" db="EMBL/GenBank/DDBJ databases">
        <title>In-depth cultivation of the pig gut microbiome towards novel bacterial diversity and tailored functional studies.</title>
        <authorList>
            <person name="Wylensek D."/>
            <person name="Hitch T.C.A."/>
            <person name="Clavel T."/>
        </authorList>
    </citation>
    <scope>NUCLEOTIDE SEQUENCE [LARGE SCALE GENOMIC DNA]</scope>
    <source>
        <strain evidence="13 14">BL-389-WT-3D</strain>
    </source>
</reference>
<organism evidence="13 14">
    <name type="scientific">Clostridium scindens (strain JCM 10418 / VPI 12708)</name>
    <dbReference type="NCBI Taxonomy" id="29347"/>
    <lineage>
        <taxon>Bacteria</taxon>
        <taxon>Bacillati</taxon>
        <taxon>Bacillota</taxon>
        <taxon>Clostridia</taxon>
        <taxon>Lachnospirales</taxon>
        <taxon>Lachnospiraceae</taxon>
    </lineage>
</organism>
<dbReference type="EMBL" id="VUMB01000023">
    <property type="protein sequence ID" value="MSS40978.1"/>
    <property type="molecule type" value="Genomic_DNA"/>
</dbReference>
<dbReference type="NCBIfam" id="NF006941">
    <property type="entry name" value="PRK09423.1"/>
    <property type="match status" value="1"/>
</dbReference>
<feature type="binding site" evidence="11">
    <location>
        <begin position="98"/>
        <end position="102"/>
    </location>
    <ligand>
        <name>NAD(+)</name>
        <dbReference type="ChEBI" id="CHEBI:57540"/>
    </ligand>
</feature>
<evidence type="ECO:0000256" key="1">
    <source>
        <dbReference type="ARBA" id="ARBA00007358"/>
    </source>
</evidence>
<sequence length="371" mass="39896">MIASRTMSFGSPGRYIQGPGEIRRLAQHTAKYGDKVFSVIDPFFYDSLTPQLTAQYEEQNAQFTSIPFEHEVTEERIAAIAKKAAEAGAQMIMGIGGGKTLDTAKGAANTLNLPVVIVPTSASTDAPTSALSVIYKENHEHSHSINYIKSPDIVIIDSEIIANAPVRFLVSGMGDAMATLFEAKANAASNSPNYICQEAGSFRRTKVAMKIAELCYDTILEYGVAAKIANEQHVVTEALEAVIEANTLMSGLGFENTACACAHAVGDGITATPNGTKTLHGEKVAFGTLCELVAENAPSEIVEEYITFCMEVGLPTTLEDLQVELTEENLQLIADNASLTELVREPYEITGEMLKNIVKAADALGRYYQAN</sequence>
<dbReference type="AlphaFoldDB" id="A0A844F490"/>
<feature type="binding site" evidence="11">
    <location>
        <position position="135"/>
    </location>
    <ligand>
        <name>NAD(+)</name>
        <dbReference type="ChEBI" id="CHEBI:57540"/>
    </ligand>
</feature>
<keyword evidence="9" id="KW-0862">Zinc</keyword>
<keyword evidence="4 11" id="KW-0520">NAD</keyword>
<dbReference type="Pfam" id="PF00465">
    <property type="entry name" value="Fe-ADH"/>
    <property type="match status" value="1"/>
</dbReference>
<protein>
    <recommendedName>
        <fullName evidence="7">Glycerol dehydrogenase</fullName>
        <ecNumber evidence="6">1.1.1.6</ecNumber>
    </recommendedName>
</protein>
<feature type="binding site" evidence="11">
    <location>
        <position position="131"/>
    </location>
    <ligand>
        <name>NAD(+)</name>
        <dbReference type="ChEBI" id="CHEBI:57540"/>
    </ligand>
</feature>
<feature type="binding site" evidence="11">
    <location>
        <position position="129"/>
    </location>
    <ligand>
        <name>NAD(+)</name>
        <dbReference type="ChEBI" id="CHEBI:57540"/>
    </ligand>
</feature>
<evidence type="ECO:0000313" key="14">
    <source>
        <dbReference type="Proteomes" id="UP000462363"/>
    </source>
</evidence>
<evidence type="ECO:0000259" key="12">
    <source>
        <dbReference type="Pfam" id="PF00465"/>
    </source>
</evidence>
<dbReference type="GO" id="GO:0046872">
    <property type="term" value="F:metal ion binding"/>
    <property type="evidence" value="ECO:0007669"/>
    <property type="project" value="UniProtKB-KW"/>
</dbReference>
<dbReference type="PIRSF" id="PIRSF000112">
    <property type="entry name" value="Glycerol_dehydrogenase"/>
    <property type="match status" value="1"/>
</dbReference>
<feature type="binding site" evidence="11">
    <location>
        <position position="41"/>
    </location>
    <ligand>
        <name>NAD(+)</name>
        <dbReference type="ChEBI" id="CHEBI:57540"/>
    </ligand>
</feature>
<evidence type="ECO:0000256" key="11">
    <source>
        <dbReference type="PIRSR" id="PIRSR000112-3"/>
    </source>
</evidence>
<dbReference type="EC" id="1.1.1.6" evidence="6"/>